<protein>
    <submittedName>
        <fullName evidence="1">Uncharacterized protein</fullName>
    </submittedName>
</protein>
<name>E2ARJ5_CAMFO</name>
<dbReference type="Proteomes" id="UP000000311">
    <property type="component" value="Unassembled WGS sequence"/>
</dbReference>
<accession>E2ARJ5</accession>
<dbReference type="InParanoid" id="E2ARJ5"/>
<reference evidence="1 2" key="1">
    <citation type="journal article" date="2010" name="Science">
        <title>Genomic comparison of the ants Camponotus floridanus and Harpegnathos saltator.</title>
        <authorList>
            <person name="Bonasio R."/>
            <person name="Zhang G."/>
            <person name="Ye C."/>
            <person name="Mutti N.S."/>
            <person name="Fang X."/>
            <person name="Qin N."/>
            <person name="Donahue G."/>
            <person name="Yang P."/>
            <person name="Li Q."/>
            <person name="Li C."/>
            <person name="Zhang P."/>
            <person name="Huang Z."/>
            <person name="Berger S.L."/>
            <person name="Reinberg D."/>
            <person name="Wang J."/>
            <person name="Liebig J."/>
        </authorList>
    </citation>
    <scope>NUCLEOTIDE SEQUENCE [LARGE SCALE GENOMIC DNA]</scope>
    <source>
        <strain evidence="2">C129</strain>
    </source>
</reference>
<keyword evidence="2" id="KW-1185">Reference proteome</keyword>
<gene>
    <name evidence="1" type="ORF">EAG_01328</name>
</gene>
<proteinExistence type="predicted"/>
<evidence type="ECO:0000313" key="1">
    <source>
        <dbReference type="EMBL" id="EFN63943.1"/>
    </source>
</evidence>
<sequence>MPDAGVDRSDDDGPAWVVSPSGLCRTVRASGRVPCGTWCASGTALGFGRARFASPPRPDTPRALGALNPYKIYLNSLKLNYYSRWKREVGELFRVRKHDAKFFGGFPFVEQHDRCGITTARLIDINLGGTGYDYHDYRTYVARKVANVFTGKGQWVHGTRRRRREFKLVVFCNRRSVWRLGDVHMCLAPTTTTTATTTTTTTTTTKTVTRRRSDGFGRALVAHVQFFVGCNLISVTTDDKVGQATFWKSNLSHWPSPVPYDAGCLVGATDHLYSRGSKKKKEDTRSIWRTTCVVIVAILNERL</sequence>
<organism evidence="2">
    <name type="scientific">Camponotus floridanus</name>
    <name type="common">Florida carpenter ant</name>
    <dbReference type="NCBI Taxonomy" id="104421"/>
    <lineage>
        <taxon>Eukaryota</taxon>
        <taxon>Metazoa</taxon>
        <taxon>Ecdysozoa</taxon>
        <taxon>Arthropoda</taxon>
        <taxon>Hexapoda</taxon>
        <taxon>Insecta</taxon>
        <taxon>Pterygota</taxon>
        <taxon>Neoptera</taxon>
        <taxon>Endopterygota</taxon>
        <taxon>Hymenoptera</taxon>
        <taxon>Apocrita</taxon>
        <taxon>Aculeata</taxon>
        <taxon>Formicoidea</taxon>
        <taxon>Formicidae</taxon>
        <taxon>Formicinae</taxon>
        <taxon>Camponotus</taxon>
    </lineage>
</organism>
<dbReference type="EMBL" id="GL442102">
    <property type="protein sequence ID" value="EFN63943.1"/>
    <property type="molecule type" value="Genomic_DNA"/>
</dbReference>
<dbReference type="AlphaFoldDB" id="E2ARJ5"/>
<evidence type="ECO:0000313" key="2">
    <source>
        <dbReference type="Proteomes" id="UP000000311"/>
    </source>
</evidence>